<evidence type="ECO:0000259" key="2">
    <source>
        <dbReference type="Pfam" id="PF20150"/>
    </source>
</evidence>
<dbReference type="PANTHER" id="PTHR35910:SF1">
    <property type="entry name" value="2EXR DOMAIN-CONTAINING PROTEIN"/>
    <property type="match status" value="1"/>
</dbReference>
<proteinExistence type="predicted"/>
<dbReference type="PANTHER" id="PTHR35910">
    <property type="entry name" value="2EXR DOMAIN-CONTAINING PROTEIN"/>
    <property type="match status" value="1"/>
</dbReference>
<organism evidence="3 4">
    <name type="scientific">Thermothielavioides terrestris</name>
    <dbReference type="NCBI Taxonomy" id="2587410"/>
    <lineage>
        <taxon>Eukaryota</taxon>
        <taxon>Fungi</taxon>
        <taxon>Dikarya</taxon>
        <taxon>Ascomycota</taxon>
        <taxon>Pezizomycotina</taxon>
        <taxon>Sordariomycetes</taxon>
        <taxon>Sordariomycetidae</taxon>
        <taxon>Sordariales</taxon>
        <taxon>Chaetomiaceae</taxon>
        <taxon>Thermothielavioides</taxon>
    </lineage>
</organism>
<name>A0A446BR81_9PEZI</name>
<feature type="compositionally biased region" description="Polar residues" evidence="1">
    <location>
        <begin position="35"/>
        <end position="53"/>
    </location>
</feature>
<reference evidence="3 4" key="1">
    <citation type="submission" date="2018-04" db="EMBL/GenBank/DDBJ databases">
        <authorList>
            <person name="Huttner S."/>
            <person name="Dainat J."/>
        </authorList>
    </citation>
    <scope>NUCLEOTIDE SEQUENCE [LARGE SCALE GENOMIC DNA]</scope>
</reference>
<evidence type="ECO:0000313" key="4">
    <source>
        <dbReference type="Proteomes" id="UP000289323"/>
    </source>
</evidence>
<accession>A0A446BR81</accession>
<dbReference type="Pfam" id="PF20150">
    <property type="entry name" value="2EXR"/>
    <property type="match status" value="1"/>
</dbReference>
<feature type="domain" description="2EXR" evidence="2">
    <location>
        <begin position="89"/>
        <end position="197"/>
    </location>
</feature>
<feature type="region of interest" description="Disordered" evidence="1">
    <location>
        <begin position="22"/>
        <end position="84"/>
    </location>
</feature>
<dbReference type="Proteomes" id="UP000289323">
    <property type="component" value="Unassembled WGS sequence"/>
</dbReference>
<protein>
    <submittedName>
        <fullName evidence="3">22f88957-257f-4525-961c-34872698bab0</fullName>
    </submittedName>
</protein>
<evidence type="ECO:0000256" key="1">
    <source>
        <dbReference type="SAM" id="MobiDB-lite"/>
    </source>
</evidence>
<gene>
    <name evidence="3" type="ORF">TT172_LOCUS7423</name>
</gene>
<dbReference type="AlphaFoldDB" id="A0A446BR81"/>
<sequence>MAASQEALEHVLSSTVAQIRLDAAPAPEPEKTKSACVSSPSGPAVSATVTVTELPSPSTPASPAASAPAAEETSPDEPGPPIRAAPGTFPYFPYLPAELRLKIWHMSFLPRTVELHTRRSHYADDDRHGSTPKWQSLSRNPAALSVNTEARAAALECYTVALPLFALPSRTQASERPGELLQDSDRVLYLNLEQDTVVLLGDLQYARLTRLLGWFRKMDTLARGRGRGAAASSPLAAKGLRRLAMSVAPWAHEVGAATLKAFARTVFADLDEFVLFMYSERLPPPTWTGGLCVLEEAAPDTDHYRRFVIGRGRQFRVGDGWMVVGQRPMKVADISFEERW</sequence>
<feature type="compositionally biased region" description="Low complexity" evidence="1">
    <location>
        <begin position="55"/>
        <end position="72"/>
    </location>
</feature>
<dbReference type="EMBL" id="OUUZ01000014">
    <property type="protein sequence ID" value="SPQ25004.1"/>
    <property type="molecule type" value="Genomic_DNA"/>
</dbReference>
<evidence type="ECO:0000313" key="3">
    <source>
        <dbReference type="EMBL" id="SPQ25004.1"/>
    </source>
</evidence>
<dbReference type="InterPro" id="IPR045518">
    <property type="entry name" value="2EXR"/>
</dbReference>